<keyword evidence="2" id="KW-0732">Signal</keyword>
<proteinExistence type="predicted"/>
<evidence type="ECO:0000256" key="1">
    <source>
        <dbReference type="SAM" id="Phobius"/>
    </source>
</evidence>
<keyword evidence="1" id="KW-0472">Membrane</keyword>
<evidence type="ECO:0008006" key="5">
    <source>
        <dbReference type="Google" id="ProtNLM"/>
    </source>
</evidence>
<comment type="caution">
    <text evidence="3">The sequence shown here is derived from an EMBL/GenBank/DDBJ whole genome shotgun (WGS) entry which is preliminary data.</text>
</comment>
<keyword evidence="4" id="KW-1185">Reference proteome</keyword>
<evidence type="ECO:0000313" key="3">
    <source>
        <dbReference type="EMBL" id="MCS3919041.1"/>
    </source>
</evidence>
<feature type="signal peptide" evidence="2">
    <location>
        <begin position="1"/>
        <end position="29"/>
    </location>
</feature>
<protein>
    <recommendedName>
        <fullName evidence="5">PEP-CTERM protein-sorting domain-containing protein</fullName>
    </recommendedName>
</protein>
<dbReference type="Proteomes" id="UP001204798">
    <property type="component" value="Unassembled WGS sequence"/>
</dbReference>
<dbReference type="EMBL" id="JANUCP010000002">
    <property type="protein sequence ID" value="MCS3919041.1"/>
    <property type="molecule type" value="Genomic_DNA"/>
</dbReference>
<feature type="chain" id="PRO_5045446527" description="PEP-CTERM protein-sorting domain-containing protein" evidence="2">
    <location>
        <begin position="30"/>
        <end position="236"/>
    </location>
</feature>
<keyword evidence="1" id="KW-0812">Transmembrane</keyword>
<gene>
    <name evidence="3" type="ORF">M2350_001441</name>
</gene>
<name>A0ABT2EM98_9BACT</name>
<dbReference type="RefSeq" id="WP_259095126.1">
    <property type="nucleotide sequence ID" value="NZ_CP130454.1"/>
</dbReference>
<dbReference type="NCBIfam" id="TIGR02595">
    <property type="entry name" value="PEP_CTERM"/>
    <property type="match status" value="1"/>
</dbReference>
<feature type="transmembrane region" description="Helical" evidence="1">
    <location>
        <begin position="205"/>
        <end position="229"/>
    </location>
</feature>
<evidence type="ECO:0000256" key="2">
    <source>
        <dbReference type="SAM" id="SignalP"/>
    </source>
</evidence>
<organism evidence="3 4">
    <name type="scientific">Candidatus Fervidibacter sacchari</name>
    <dbReference type="NCBI Taxonomy" id="1448929"/>
    <lineage>
        <taxon>Bacteria</taxon>
        <taxon>Candidatus Fervidibacterota</taxon>
        <taxon>Candidatus Fervidibacter</taxon>
    </lineage>
</organism>
<accession>A0ABT2EM98</accession>
<sequence length="236" mass="24963">MRQVSRLKALFALVTFAAASFLTFGTVNAAPMSNTSVSWTAFTSSWAPTDVRVLVSPFTFSDGAAGNIVSVAYFSTGGATAGKWVYAYQIIFTSGSGKIIAFSFMPTNHPATVIIGGSPVHNFSFHTSKPSGATEFPDFLSGGISPIDANYDETLSEASWTFPASGIQQNQNSVVFGYVSNFEPTIVQADISKISSSATLTDKPLVFAASPEPALALLFGIGLLGVGMLRRRKKMT</sequence>
<keyword evidence="1" id="KW-1133">Transmembrane helix</keyword>
<dbReference type="InterPro" id="IPR013424">
    <property type="entry name" value="Ice-binding_C"/>
</dbReference>
<reference evidence="3 4" key="1">
    <citation type="submission" date="2022-08" db="EMBL/GenBank/DDBJ databases">
        <title>Bacterial and archaeal communities from various locations to study Microbial Dark Matter (Phase II).</title>
        <authorList>
            <person name="Stepanauskas R."/>
        </authorList>
    </citation>
    <scope>NUCLEOTIDE SEQUENCE [LARGE SCALE GENOMIC DNA]</scope>
    <source>
        <strain evidence="3 4">PD1</strain>
    </source>
</reference>
<evidence type="ECO:0000313" key="4">
    <source>
        <dbReference type="Proteomes" id="UP001204798"/>
    </source>
</evidence>